<protein>
    <submittedName>
        <fullName evidence="1">Uncharacterized protein</fullName>
    </submittedName>
</protein>
<evidence type="ECO:0000313" key="1">
    <source>
        <dbReference type="EMBL" id="KAI4330764.1"/>
    </source>
</evidence>
<dbReference type="EMBL" id="CM042887">
    <property type="protein sequence ID" value="KAI4330764.1"/>
    <property type="molecule type" value="Genomic_DNA"/>
</dbReference>
<gene>
    <name evidence="1" type="ORF">MLD38_029018</name>
</gene>
<proteinExistence type="predicted"/>
<comment type="caution">
    <text evidence="1">The sequence shown here is derived from an EMBL/GenBank/DDBJ whole genome shotgun (WGS) entry which is preliminary data.</text>
</comment>
<organism evidence="1 2">
    <name type="scientific">Melastoma candidum</name>
    <dbReference type="NCBI Taxonomy" id="119954"/>
    <lineage>
        <taxon>Eukaryota</taxon>
        <taxon>Viridiplantae</taxon>
        <taxon>Streptophyta</taxon>
        <taxon>Embryophyta</taxon>
        <taxon>Tracheophyta</taxon>
        <taxon>Spermatophyta</taxon>
        <taxon>Magnoliopsida</taxon>
        <taxon>eudicotyledons</taxon>
        <taxon>Gunneridae</taxon>
        <taxon>Pentapetalae</taxon>
        <taxon>rosids</taxon>
        <taxon>malvids</taxon>
        <taxon>Myrtales</taxon>
        <taxon>Melastomataceae</taxon>
        <taxon>Melastomatoideae</taxon>
        <taxon>Melastomateae</taxon>
        <taxon>Melastoma</taxon>
    </lineage>
</organism>
<evidence type="ECO:0000313" key="2">
    <source>
        <dbReference type="Proteomes" id="UP001057402"/>
    </source>
</evidence>
<reference evidence="2" key="1">
    <citation type="journal article" date="2023" name="Front. Plant Sci.">
        <title>Chromosomal-level genome assembly of Melastoma candidum provides insights into trichome evolution.</title>
        <authorList>
            <person name="Zhong Y."/>
            <person name="Wu W."/>
            <person name="Sun C."/>
            <person name="Zou P."/>
            <person name="Liu Y."/>
            <person name="Dai S."/>
            <person name="Zhou R."/>
        </authorList>
    </citation>
    <scope>NUCLEOTIDE SEQUENCE [LARGE SCALE GENOMIC DNA]</scope>
</reference>
<sequence length="313" mass="34133">MSRVRRANILVDPNSRVKLADFGMQSTKYRCCEFTGHSCPLSFKGSPHWMAPEVIKNESGCNFAVDIWSLGCRVLEMTTTKPPWKGVAAMFKIGNSKEIPAIPDHLSEEGEDFGMGQLRNPAAFDAERLVTQSSRSLKASPHAFDIHMARNISCPISLFGSPLRNSRLPPNFNGRMSPSPILSPRTPSGSCTPLTGGTGAIPFQINRLFVLNEGVGNQFKPSPSLYIGSSPYGDSNPETFRGLHVASHVLSEVISSDNNILGKQFGRLSPRDMPDGSSVLADRVSEQLLRDHLKSYPSLDLGPCPALPRRLNG</sequence>
<accession>A0ACB9N2Q0</accession>
<dbReference type="Proteomes" id="UP001057402">
    <property type="component" value="Chromosome 8"/>
</dbReference>
<keyword evidence="2" id="KW-1185">Reference proteome</keyword>
<name>A0ACB9N2Q0_9MYRT</name>